<accession>A0A7C9EKB8</accession>
<sequence length="204" mass="22471">MLASPHFMENLSSFQHLLAEGVLDLSFPGVKTEDCKVLKKLALSGRTKCKWVEHYNIINDKRAKESREEYVSLSGAKSNSSGNAVISEKSREDQKRLCPEVETTAKIPKRVLAKAGYECKEAVQNEGSYFIPTPRNLFALQTNGSSLMLDSFQLEDESSDQDLLLDVPSNGLFPEAELLHPAFSFASQQASASSSSVHPALIHP</sequence>
<evidence type="ECO:0008006" key="2">
    <source>
        <dbReference type="Google" id="ProtNLM"/>
    </source>
</evidence>
<proteinExistence type="predicted"/>
<evidence type="ECO:0000313" key="1">
    <source>
        <dbReference type="EMBL" id="MBA4670662.1"/>
    </source>
</evidence>
<organism evidence="1">
    <name type="scientific">Opuntia streptacantha</name>
    <name type="common">Prickly pear cactus</name>
    <name type="synonym">Opuntia cardona</name>
    <dbReference type="NCBI Taxonomy" id="393608"/>
    <lineage>
        <taxon>Eukaryota</taxon>
        <taxon>Viridiplantae</taxon>
        <taxon>Streptophyta</taxon>
        <taxon>Embryophyta</taxon>
        <taxon>Tracheophyta</taxon>
        <taxon>Spermatophyta</taxon>
        <taxon>Magnoliopsida</taxon>
        <taxon>eudicotyledons</taxon>
        <taxon>Gunneridae</taxon>
        <taxon>Pentapetalae</taxon>
        <taxon>Caryophyllales</taxon>
        <taxon>Cactineae</taxon>
        <taxon>Cactaceae</taxon>
        <taxon>Opuntioideae</taxon>
        <taxon>Opuntia</taxon>
    </lineage>
</organism>
<reference evidence="1" key="1">
    <citation type="journal article" date="2013" name="J. Plant Res.">
        <title>Effect of fungi and light on seed germination of three Opuntia species from semiarid lands of central Mexico.</title>
        <authorList>
            <person name="Delgado-Sanchez P."/>
            <person name="Jimenez-Bremont J.F."/>
            <person name="Guerrero-Gonzalez Mde L."/>
            <person name="Flores J."/>
        </authorList>
    </citation>
    <scope>NUCLEOTIDE SEQUENCE</scope>
    <source>
        <tissue evidence="1">Cladode</tissue>
    </source>
</reference>
<dbReference type="AlphaFoldDB" id="A0A7C9EKB8"/>
<name>A0A7C9EKB8_OPUST</name>
<dbReference type="EMBL" id="GISG01248254">
    <property type="protein sequence ID" value="MBA4670662.1"/>
    <property type="molecule type" value="Transcribed_RNA"/>
</dbReference>
<protein>
    <recommendedName>
        <fullName evidence="2">DEUBAD domain-containing protein</fullName>
    </recommendedName>
</protein>
<reference evidence="1" key="2">
    <citation type="submission" date="2020-07" db="EMBL/GenBank/DDBJ databases">
        <authorList>
            <person name="Vera ALvarez R."/>
            <person name="Arias-Moreno D.M."/>
            <person name="Jimenez-Jacinto V."/>
            <person name="Jimenez-Bremont J.F."/>
            <person name="Swaminathan K."/>
            <person name="Moose S.P."/>
            <person name="Guerrero-Gonzalez M.L."/>
            <person name="Marino-Ramirez L."/>
            <person name="Landsman D."/>
            <person name="Rodriguez-Kessler M."/>
            <person name="Delgado-Sanchez P."/>
        </authorList>
    </citation>
    <scope>NUCLEOTIDE SEQUENCE</scope>
    <source>
        <tissue evidence="1">Cladode</tissue>
    </source>
</reference>